<dbReference type="Pfam" id="PF05175">
    <property type="entry name" value="MTS"/>
    <property type="match status" value="1"/>
</dbReference>
<dbReference type="Gene3D" id="3.40.50.150">
    <property type="entry name" value="Vaccinia Virus protein VP39"/>
    <property type="match status" value="1"/>
</dbReference>
<evidence type="ECO:0000313" key="9">
    <source>
        <dbReference type="Proteomes" id="UP000540191"/>
    </source>
</evidence>
<dbReference type="InterPro" id="IPR007848">
    <property type="entry name" value="Small_mtfrase_dom"/>
</dbReference>
<dbReference type="InterPro" id="IPR019874">
    <property type="entry name" value="RF_methyltr_PrmC"/>
</dbReference>
<dbReference type="PROSITE" id="PS00092">
    <property type="entry name" value="N6_MTASE"/>
    <property type="match status" value="1"/>
</dbReference>
<dbReference type="SUPFAM" id="SSF53335">
    <property type="entry name" value="S-adenosyl-L-methionine-dependent methyltransferases"/>
    <property type="match status" value="1"/>
</dbReference>
<dbReference type="Gene3D" id="1.10.8.10">
    <property type="entry name" value="DNA helicase RuvA subunit, C-terminal domain"/>
    <property type="match status" value="1"/>
</dbReference>
<dbReference type="RefSeq" id="WP_184240994.1">
    <property type="nucleotide sequence ID" value="NZ_JACHNA010000001.1"/>
</dbReference>
<evidence type="ECO:0000256" key="4">
    <source>
        <dbReference type="ARBA" id="ARBA00022691"/>
    </source>
</evidence>
<protein>
    <recommendedName>
        <fullName evidence="1">peptide chain release factor N(5)-glutamine methyltransferase</fullName>
        <ecNumber evidence="1">2.1.1.297</ecNumber>
    </recommendedName>
</protein>
<name>A0A7W7GMP1_9MICC</name>
<sequence length="304" mass="32275">MSGTPDWSRAVRSATTRLAAAGVSSPRVDAELLAAQVLGVDRGAAVAAVLRGDAQSAAHARAFDRLVDRRAQREPLQHLTGVADFHRVRLRVGPGVFVPRPETELLVDAVLSAVESREAPRIADLCTGSGALAAAIAEARRRAGRPAQVHAVELDPVAHAWARENLEPLGVHLVLADAADCWTHLRADFDAVVANPPYVPAGQVPDQTEARADPEIALYGGDVSGTRIPLRIAAAASRLLRPGGFFAMEHDESHAESLLASLQVTGDWSGLRGHEDLAGRPRFVTATRAATTSRVGEWNNGPRD</sequence>
<feature type="domain" description="Release factor glutamine methyltransferase N-terminal" evidence="7">
    <location>
        <begin position="10"/>
        <end position="81"/>
    </location>
</feature>
<dbReference type="Pfam" id="PF17827">
    <property type="entry name" value="PrmC_N"/>
    <property type="match status" value="1"/>
</dbReference>
<reference evidence="8 9" key="1">
    <citation type="submission" date="2020-08" db="EMBL/GenBank/DDBJ databases">
        <title>Sequencing the genomes of 1000 actinobacteria strains.</title>
        <authorList>
            <person name="Klenk H.-P."/>
        </authorList>
    </citation>
    <scope>NUCLEOTIDE SEQUENCE [LARGE SCALE GENOMIC DNA]</scope>
    <source>
        <strain evidence="8 9">DSM 23974</strain>
    </source>
</reference>
<keyword evidence="3 8" id="KW-0808">Transferase</keyword>
<comment type="caution">
    <text evidence="8">The sequence shown here is derived from an EMBL/GenBank/DDBJ whole genome shotgun (WGS) entry which is preliminary data.</text>
</comment>
<evidence type="ECO:0000256" key="2">
    <source>
        <dbReference type="ARBA" id="ARBA00022603"/>
    </source>
</evidence>
<accession>A0A7W7GMP1</accession>
<gene>
    <name evidence="8" type="ORF">HDA30_000453</name>
</gene>
<evidence type="ECO:0000259" key="6">
    <source>
        <dbReference type="Pfam" id="PF05175"/>
    </source>
</evidence>
<feature type="domain" description="Methyltransferase small" evidence="6">
    <location>
        <begin position="109"/>
        <end position="203"/>
    </location>
</feature>
<dbReference type="InterPro" id="IPR050320">
    <property type="entry name" value="N5-glutamine_MTase"/>
</dbReference>
<dbReference type="InterPro" id="IPR040758">
    <property type="entry name" value="PrmC_N"/>
</dbReference>
<dbReference type="GO" id="GO:0102559">
    <property type="term" value="F:peptide chain release factor N(5)-glutamine methyltransferase activity"/>
    <property type="evidence" value="ECO:0007669"/>
    <property type="project" value="UniProtKB-EC"/>
</dbReference>
<evidence type="ECO:0000313" key="8">
    <source>
        <dbReference type="EMBL" id="MBB4734945.1"/>
    </source>
</evidence>
<dbReference type="EMBL" id="JACHNA010000001">
    <property type="protein sequence ID" value="MBB4734945.1"/>
    <property type="molecule type" value="Genomic_DNA"/>
</dbReference>
<dbReference type="Proteomes" id="UP000540191">
    <property type="component" value="Unassembled WGS sequence"/>
</dbReference>
<evidence type="ECO:0000256" key="5">
    <source>
        <dbReference type="ARBA" id="ARBA00048391"/>
    </source>
</evidence>
<proteinExistence type="predicted"/>
<keyword evidence="2 8" id="KW-0489">Methyltransferase</keyword>
<dbReference type="InterPro" id="IPR029063">
    <property type="entry name" value="SAM-dependent_MTases_sf"/>
</dbReference>
<dbReference type="InterPro" id="IPR004556">
    <property type="entry name" value="HemK-like"/>
</dbReference>
<dbReference type="CDD" id="cd02440">
    <property type="entry name" value="AdoMet_MTases"/>
    <property type="match status" value="1"/>
</dbReference>
<keyword evidence="9" id="KW-1185">Reference proteome</keyword>
<dbReference type="PANTHER" id="PTHR18895">
    <property type="entry name" value="HEMK METHYLTRANSFERASE"/>
    <property type="match status" value="1"/>
</dbReference>
<dbReference type="PANTHER" id="PTHR18895:SF74">
    <property type="entry name" value="MTRF1L RELEASE FACTOR GLUTAMINE METHYLTRANSFERASE"/>
    <property type="match status" value="1"/>
</dbReference>
<dbReference type="GO" id="GO:0032259">
    <property type="term" value="P:methylation"/>
    <property type="evidence" value="ECO:0007669"/>
    <property type="project" value="UniProtKB-KW"/>
</dbReference>
<dbReference type="EC" id="2.1.1.297" evidence="1"/>
<dbReference type="AlphaFoldDB" id="A0A7W7GMP1"/>
<evidence type="ECO:0000256" key="3">
    <source>
        <dbReference type="ARBA" id="ARBA00022679"/>
    </source>
</evidence>
<dbReference type="GO" id="GO:0003676">
    <property type="term" value="F:nucleic acid binding"/>
    <property type="evidence" value="ECO:0007669"/>
    <property type="project" value="InterPro"/>
</dbReference>
<comment type="catalytic activity">
    <reaction evidence="5">
        <text>L-glutaminyl-[peptide chain release factor] + S-adenosyl-L-methionine = N(5)-methyl-L-glutaminyl-[peptide chain release factor] + S-adenosyl-L-homocysteine + H(+)</text>
        <dbReference type="Rhea" id="RHEA:42896"/>
        <dbReference type="Rhea" id="RHEA-COMP:10271"/>
        <dbReference type="Rhea" id="RHEA-COMP:10272"/>
        <dbReference type="ChEBI" id="CHEBI:15378"/>
        <dbReference type="ChEBI" id="CHEBI:30011"/>
        <dbReference type="ChEBI" id="CHEBI:57856"/>
        <dbReference type="ChEBI" id="CHEBI:59789"/>
        <dbReference type="ChEBI" id="CHEBI:61891"/>
        <dbReference type="EC" id="2.1.1.297"/>
    </reaction>
</comment>
<dbReference type="NCBIfam" id="TIGR00536">
    <property type="entry name" value="hemK_fam"/>
    <property type="match status" value="1"/>
</dbReference>
<organism evidence="8 9">
    <name type="scientific">Micrococcus cohnii</name>
    <dbReference type="NCBI Taxonomy" id="993416"/>
    <lineage>
        <taxon>Bacteria</taxon>
        <taxon>Bacillati</taxon>
        <taxon>Actinomycetota</taxon>
        <taxon>Actinomycetes</taxon>
        <taxon>Micrococcales</taxon>
        <taxon>Micrococcaceae</taxon>
        <taxon>Micrococcus</taxon>
    </lineage>
</organism>
<evidence type="ECO:0000259" key="7">
    <source>
        <dbReference type="Pfam" id="PF17827"/>
    </source>
</evidence>
<dbReference type="InterPro" id="IPR002052">
    <property type="entry name" value="DNA_methylase_N6_adenine_CS"/>
</dbReference>
<keyword evidence="4" id="KW-0949">S-adenosyl-L-methionine</keyword>
<dbReference type="NCBIfam" id="TIGR03534">
    <property type="entry name" value="RF_mod_PrmC"/>
    <property type="match status" value="1"/>
</dbReference>
<evidence type="ECO:0000256" key="1">
    <source>
        <dbReference type="ARBA" id="ARBA00012771"/>
    </source>
</evidence>